<reference evidence="1" key="1">
    <citation type="submission" date="2013-10" db="EMBL/GenBank/DDBJ databases">
        <title>Genomic analysis of the causative agents of coccidiosis in chickens.</title>
        <authorList>
            <person name="Reid A.J."/>
            <person name="Blake D."/>
            <person name="Billington K."/>
            <person name="Browne H."/>
            <person name="Dunn M."/>
            <person name="Hung S."/>
            <person name="Kawahara F."/>
            <person name="Miranda-Saavedra D."/>
            <person name="Mourier T."/>
            <person name="Nagra H."/>
            <person name="Otto T.D."/>
            <person name="Rawlings N."/>
            <person name="Sanchez A."/>
            <person name="Sanders M."/>
            <person name="Subramaniam C."/>
            <person name="Tay Y."/>
            <person name="Dear P."/>
            <person name="Doerig C."/>
            <person name="Gruber A."/>
            <person name="Parkinson J."/>
            <person name="Shirley M."/>
            <person name="Wan K.L."/>
            <person name="Berriman M."/>
            <person name="Tomley F."/>
            <person name="Pain A."/>
        </authorList>
    </citation>
    <scope>NUCLEOTIDE SEQUENCE [LARGE SCALE GENOMIC DNA]</scope>
    <source>
        <strain evidence="1">Houghton</strain>
    </source>
</reference>
<gene>
    <name evidence="1" type="ORF">EMH_0093280</name>
</gene>
<organism evidence="1 2">
    <name type="scientific">Eimeria mitis</name>
    <dbReference type="NCBI Taxonomy" id="44415"/>
    <lineage>
        <taxon>Eukaryota</taxon>
        <taxon>Sar</taxon>
        <taxon>Alveolata</taxon>
        <taxon>Apicomplexa</taxon>
        <taxon>Conoidasida</taxon>
        <taxon>Coccidia</taxon>
        <taxon>Eucoccidiorida</taxon>
        <taxon>Eimeriorina</taxon>
        <taxon>Eimeriidae</taxon>
        <taxon>Eimeria</taxon>
    </lineage>
</organism>
<accession>U6KMH6</accession>
<name>U6KMH6_9EIME</name>
<dbReference type="Proteomes" id="UP000030744">
    <property type="component" value="Unassembled WGS sequence"/>
</dbReference>
<protein>
    <submittedName>
        <fullName evidence="1">Uncharacterized protein</fullName>
    </submittedName>
</protein>
<evidence type="ECO:0000313" key="2">
    <source>
        <dbReference type="Proteomes" id="UP000030744"/>
    </source>
</evidence>
<dbReference type="AlphaFoldDB" id="U6KMH6"/>
<dbReference type="EMBL" id="HG736527">
    <property type="protein sequence ID" value="CDJ36658.1"/>
    <property type="molecule type" value="Genomic_DNA"/>
</dbReference>
<dbReference type="RefSeq" id="XP_037878946.1">
    <property type="nucleotide sequence ID" value="XM_038023092.1"/>
</dbReference>
<keyword evidence="2" id="KW-1185">Reference proteome</keyword>
<dbReference type="GeneID" id="60404595"/>
<reference evidence="1" key="2">
    <citation type="submission" date="2013-10" db="EMBL/GenBank/DDBJ databases">
        <authorList>
            <person name="Aslett M."/>
        </authorList>
    </citation>
    <scope>NUCLEOTIDE SEQUENCE [LARGE SCALE GENOMIC DNA]</scope>
    <source>
        <strain evidence="1">Houghton</strain>
    </source>
</reference>
<evidence type="ECO:0000313" key="1">
    <source>
        <dbReference type="EMBL" id="CDJ36658.1"/>
    </source>
</evidence>
<sequence length="190" mass="21547">MRKTRKRTKAMMVGEMAHGQLELEHQGIRKKAERALPLVLQGEARQRQPRDLDAPRKKMKERKRRMVGVIAHGPLQGVCREVVVPLDLALAAAKAPGVAARVKGQKRRRKAVIRNRKVLPMVLLLRTHVQAGGLLGVKEEETPRRREDQHGDLLLQAEAVEEKERKEKIERLLLKLSPTARAICVNCELL</sequence>
<proteinExistence type="predicted"/>
<dbReference type="VEuPathDB" id="ToxoDB:EMH_0093280"/>